<keyword evidence="9" id="KW-0547">Nucleotide-binding</keyword>
<dbReference type="SUPFAM" id="SSF47384">
    <property type="entry name" value="Homodimeric domain of signal transducing histidine kinase"/>
    <property type="match status" value="1"/>
</dbReference>
<evidence type="ECO:0000256" key="5">
    <source>
        <dbReference type="ARBA" id="ARBA00022490"/>
    </source>
</evidence>
<keyword evidence="7 14" id="KW-0597">Phosphoprotein</keyword>
<reference evidence="19 20" key="1">
    <citation type="submission" date="2016-10" db="EMBL/GenBank/DDBJ databases">
        <authorList>
            <person name="de Groot N.N."/>
        </authorList>
    </citation>
    <scope>NUCLEOTIDE SEQUENCE [LARGE SCALE GENOMIC DNA]</scope>
    <source>
        <strain evidence="19 20">CGMCC 1.5012</strain>
    </source>
</reference>
<dbReference type="InterPro" id="IPR010808">
    <property type="entry name" value="CheA_P2-bd"/>
</dbReference>
<dbReference type="Gene3D" id="1.10.287.560">
    <property type="entry name" value="Histidine kinase CheA-like, homodimeric domain"/>
    <property type="match status" value="1"/>
</dbReference>
<evidence type="ECO:0000256" key="11">
    <source>
        <dbReference type="ARBA" id="ARBA00022840"/>
    </source>
</evidence>
<dbReference type="InterPro" id="IPR036890">
    <property type="entry name" value="HATPase_C_sf"/>
</dbReference>
<dbReference type="InterPro" id="IPR004358">
    <property type="entry name" value="Sig_transdc_His_kin-like_C"/>
</dbReference>
<keyword evidence="12" id="KW-0902">Two-component regulatory system</keyword>
<evidence type="ECO:0000256" key="14">
    <source>
        <dbReference type="PROSITE-ProRule" id="PRU00110"/>
    </source>
</evidence>
<dbReference type="InterPro" id="IPR004105">
    <property type="entry name" value="CheA-like_dim"/>
</dbReference>
<dbReference type="SMART" id="SM00387">
    <property type="entry name" value="HATPase_c"/>
    <property type="match status" value="1"/>
</dbReference>
<dbReference type="CDD" id="cd16916">
    <property type="entry name" value="HATPase_CheA-like"/>
    <property type="match status" value="1"/>
</dbReference>
<evidence type="ECO:0000256" key="3">
    <source>
        <dbReference type="ARBA" id="ARBA00012438"/>
    </source>
</evidence>
<keyword evidence="5" id="KW-0963">Cytoplasm</keyword>
<dbReference type="SUPFAM" id="SSF50341">
    <property type="entry name" value="CheW-like"/>
    <property type="match status" value="1"/>
</dbReference>
<dbReference type="Pfam" id="PF02518">
    <property type="entry name" value="HATPase_c"/>
    <property type="match status" value="1"/>
</dbReference>
<dbReference type="GO" id="GO:0005737">
    <property type="term" value="C:cytoplasm"/>
    <property type="evidence" value="ECO:0007669"/>
    <property type="project" value="UniProtKB-SubCell"/>
</dbReference>
<evidence type="ECO:0000256" key="9">
    <source>
        <dbReference type="ARBA" id="ARBA00022741"/>
    </source>
</evidence>
<dbReference type="Pfam" id="PF01627">
    <property type="entry name" value="Hpt"/>
    <property type="match status" value="1"/>
</dbReference>
<protein>
    <recommendedName>
        <fullName evidence="4">Chemotaxis protein CheA</fullName>
        <ecNumber evidence="3">2.7.13.3</ecNumber>
    </recommendedName>
</protein>
<evidence type="ECO:0000256" key="4">
    <source>
        <dbReference type="ARBA" id="ARBA00021495"/>
    </source>
</evidence>
<feature type="domain" description="Histidine kinase" evidence="16">
    <location>
        <begin position="366"/>
        <end position="570"/>
    </location>
</feature>
<dbReference type="Proteomes" id="UP000199182">
    <property type="component" value="Unassembled WGS sequence"/>
</dbReference>
<organism evidence="19 20">
    <name type="scientific">Acetanaerobacterium elongatum</name>
    <dbReference type="NCBI Taxonomy" id="258515"/>
    <lineage>
        <taxon>Bacteria</taxon>
        <taxon>Bacillati</taxon>
        <taxon>Bacillota</taxon>
        <taxon>Clostridia</taxon>
        <taxon>Eubacteriales</taxon>
        <taxon>Oscillospiraceae</taxon>
        <taxon>Acetanaerobacterium</taxon>
    </lineage>
</organism>
<dbReference type="InterPro" id="IPR036097">
    <property type="entry name" value="HisK_dim/P_sf"/>
</dbReference>
<evidence type="ECO:0000313" key="19">
    <source>
        <dbReference type="EMBL" id="SDN19314.1"/>
    </source>
</evidence>
<dbReference type="SMART" id="SM00260">
    <property type="entry name" value="CheW"/>
    <property type="match status" value="1"/>
</dbReference>
<sequence>MDKFDMSLESMLETFIFESNTLLEQLDAILLKSEKSNDMEQEDINEIFRIMHTIKGSAAMMGIENVSTVAHRIEDLFFIIRENKSATADYSSIYDIVFQGSDFIKSEIESIQDETTKAADPEELIGRIQEEIDFIKGGTAQKKAKPAAKQKANKPVVKEETEAAGQEPTVVEDSAAEQTAVAEELPEKEDNGKAETVVRVFFEDGCKMENIRAFMLINNMKDYCEKLTYEPQDIETDQNTAKQIVESGFIISFVPFNGNDEIYKIIETSLYIKSYEVLSDGAAVVEETKAAAAAQQETAEKQAAAIENVNTAVQQSKSVKQNLISVNLNKLDELMDLVGELVITESMVIANPDLKGMQLENFTKASRQLRKLTDELQDIVMSIRMVPVSGVFNKMNRIVRDMSKKLNKEVELELIGEDTEVDKTIIDSLGDPLMHLIRNAMDHGLEVTEDRIKKGKSPVGKVILSAENTAGEVVIRVSDDGAGINPSKILKKARANGLLTKNDADYTEKEIYNMIMLPGFSTNTEVTEFSGRGVGMDVARKNIEKVGGSISIESKLDKGTTFIIKIPLTLAIVDGMEVSVGGSILTIPITSIRESFKIQPKQIVKDVNGTEMIMIRGECYPVIRIFEAFGIDTKITNVLDGIIILVETEDKAVCLLADQLIGEQQVVVKPLPNYLNRFNVKERGVAGCTILGDGSISLILDIKNLIANN</sequence>
<comment type="function">
    <text evidence="13">Involved in the transmission of sensory signals from the chemoreceptors to the flagellar motors. CheA is autophosphorylated; it can transfer its phosphate group to either CheB or CheY.</text>
</comment>
<dbReference type="InterPro" id="IPR005467">
    <property type="entry name" value="His_kinase_dom"/>
</dbReference>
<dbReference type="Gene3D" id="2.30.30.40">
    <property type="entry name" value="SH3 Domains"/>
    <property type="match status" value="1"/>
</dbReference>
<evidence type="ECO:0000256" key="13">
    <source>
        <dbReference type="ARBA" id="ARBA00035100"/>
    </source>
</evidence>
<evidence type="ECO:0000259" key="18">
    <source>
        <dbReference type="PROSITE" id="PS50894"/>
    </source>
</evidence>
<comment type="subcellular location">
    <subcellularLocation>
        <location evidence="2">Cytoplasm</location>
    </subcellularLocation>
</comment>
<dbReference type="SMART" id="SM01231">
    <property type="entry name" value="H-kinase_dim"/>
    <property type="match status" value="1"/>
</dbReference>
<keyword evidence="20" id="KW-1185">Reference proteome</keyword>
<dbReference type="STRING" id="258515.SAMN05192585_11327"/>
<name>A0A1G9ZDL7_9FIRM</name>
<keyword evidence="8" id="KW-0808">Transferase</keyword>
<dbReference type="PANTHER" id="PTHR43395">
    <property type="entry name" value="SENSOR HISTIDINE KINASE CHEA"/>
    <property type="match status" value="1"/>
</dbReference>
<gene>
    <name evidence="19" type="ORF">SAMN05192585_11327</name>
</gene>
<dbReference type="Pfam" id="PF01584">
    <property type="entry name" value="CheW"/>
    <property type="match status" value="1"/>
</dbReference>
<accession>A0A1G9ZDL7</accession>
<dbReference type="FunFam" id="3.30.565.10:FF:000016">
    <property type="entry name" value="Chemotaxis protein CheA, putative"/>
    <property type="match status" value="1"/>
</dbReference>
<evidence type="ECO:0000256" key="12">
    <source>
        <dbReference type="ARBA" id="ARBA00023012"/>
    </source>
</evidence>
<evidence type="ECO:0000256" key="15">
    <source>
        <dbReference type="SAM" id="MobiDB-lite"/>
    </source>
</evidence>
<dbReference type="GO" id="GO:0006935">
    <property type="term" value="P:chemotaxis"/>
    <property type="evidence" value="ECO:0007669"/>
    <property type="project" value="UniProtKB-KW"/>
</dbReference>
<evidence type="ECO:0000259" key="17">
    <source>
        <dbReference type="PROSITE" id="PS50851"/>
    </source>
</evidence>
<dbReference type="InterPro" id="IPR051315">
    <property type="entry name" value="Bact_Chemotaxis_CheA"/>
</dbReference>
<dbReference type="InterPro" id="IPR037006">
    <property type="entry name" value="CheA-like_homodim_sf"/>
</dbReference>
<keyword evidence="6" id="KW-0145">Chemotaxis</keyword>
<keyword evidence="11" id="KW-0067">ATP-binding</keyword>
<evidence type="ECO:0000256" key="2">
    <source>
        <dbReference type="ARBA" id="ARBA00004496"/>
    </source>
</evidence>
<dbReference type="InterPro" id="IPR037052">
    <property type="entry name" value="CheA-like_P2_sf"/>
</dbReference>
<dbReference type="EC" id="2.7.13.3" evidence="3"/>
<dbReference type="PROSITE" id="PS50109">
    <property type="entry name" value="HIS_KIN"/>
    <property type="match status" value="1"/>
</dbReference>
<feature type="region of interest" description="Disordered" evidence="15">
    <location>
        <begin position="144"/>
        <end position="189"/>
    </location>
</feature>
<proteinExistence type="predicted"/>
<keyword evidence="10 19" id="KW-0418">Kinase</keyword>
<dbReference type="GO" id="GO:0005524">
    <property type="term" value="F:ATP binding"/>
    <property type="evidence" value="ECO:0007669"/>
    <property type="project" value="UniProtKB-KW"/>
</dbReference>
<dbReference type="Gene3D" id="3.30.70.1110">
    <property type="entry name" value="Histidine kinase CheA-like, P2 response regulator-binding domain"/>
    <property type="match status" value="1"/>
</dbReference>
<dbReference type="SUPFAM" id="SSF55052">
    <property type="entry name" value="CheY-binding domain of CheA"/>
    <property type="match status" value="1"/>
</dbReference>
<dbReference type="AlphaFoldDB" id="A0A1G9ZDL7"/>
<feature type="domain" description="HPt" evidence="18">
    <location>
        <begin position="4"/>
        <end position="111"/>
    </location>
</feature>
<feature type="domain" description="CheW-like" evidence="17">
    <location>
        <begin position="572"/>
        <end position="709"/>
    </location>
</feature>
<evidence type="ECO:0000313" key="20">
    <source>
        <dbReference type="Proteomes" id="UP000199182"/>
    </source>
</evidence>
<evidence type="ECO:0000256" key="10">
    <source>
        <dbReference type="ARBA" id="ARBA00022777"/>
    </source>
</evidence>
<dbReference type="PROSITE" id="PS50851">
    <property type="entry name" value="CHEW"/>
    <property type="match status" value="1"/>
</dbReference>
<dbReference type="Pfam" id="PF02895">
    <property type="entry name" value="H-kinase_dim"/>
    <property type="match status" value="1"/>
</dbReference>
<dbReference type="InterPro" id="IPR036061">
    <property type="entry name" value="CheW-like_dom_sf"/>
</dbReference>
<dbReference type="CDD" id="cd00088">
    <property type="entry name" value="HPT"/>
    <property type="match status" value="1"/>
</dbReference>
<dbReference type="PROSITE" id="PS50894">
    <property type="entry name" value="HPT"/>
    <property type="match status" value="1"/>
</dbReference>
<dbReference type="RefSeq" id="WP_092639625.1">
    <property type="nucleotide sequence ID" value="NZ_FNID01000013.1"/>
</dbReference>
<evidence type="ECO:0000256" key="6">
    <source>
        <dbReference type="ARBA" id="ARBA00022500"/>
    </source>
</evidence>
<dbReference type="SMART" id="SM00073">
    <property type="entry name" value="HPT"/>
    <property type="match status" value="1"/>
</dbReference>
<dbReference type="Gene3D" id="1.20.120.160">
    <property type="entry name" value="HPT domain"/>
    <property type="match status" value="1"/>
</dbReference>
<evidence type="ECO:0000256" key="7">
    <source>
        <dbReference type="ARBA" id="ARBA00022553"/>
    </source>
</evidence>
<dbReference type="PRINTS" id="PR00344">
    <property type="entry name" value="BCTRLSENSOR"/>
</dbReference>
<evidence type="ECO:0000256" key="8">
    <source>
        <dbReference type="ARBA" id="ARBA00022679"/>
    </source>
</evidence>
<dbReference type="PANTHER" id="PTHR43395:SF10">
    <property type="entry name" value="CHEMOTAXIS PROTEIN CHEA"/>
    <property type="match status" value="1"/>
</dbReference>
<dbReference type="InterPro" id="IPR035891">
    <property type="entry name" value="CheY-binding_CheA"/>
</dbReference>
<dbReference type="InterPro" id="IPR036641">
    <property type="entry name" value="HPT_dom_sf"/>
</dbReference>
<dbReference type="GO" id="GO:0000155">
    <property type="term" value="F:phosphorelay sensor kinase activity"/>
    <property type="evidence" value="ECO:0007669"/>
    <property type="project" value="InterPro"/>
</dbReference>
<dbReference type="SUPFAM" id="SSF55874">
    <property type="entry name" value="ATPase domain of HSP90 chaperone/DNA topoisomerase II/histidine kinase"/>
    <property type="match status" value="1"/>
</dbReference>
<evidence type="ECO:0000256" key="1">
    <source>
        <dbReference type="ARBA" id="ARBA00000085"/>
    </source>
</evidence>
<feature type="modified residue" description="Phosphohistidine" evidence="14">
    <location>
        <position position="52"/>
    </location>
</feature>
<evidence type="ECO:0000259" key="16">
    <source>
        <dbReference type="PROSITE" id="PS50109"/>
    </source>
</evidence>
<comment type="catalytic activity">
    <reaction evidence="1">
        <text>ATP + protein L-histidine = ADP + protein N-phospho-L-histidine.</text>
        <dbReference type="EC" id="2.7.13.3"/>
    </reaction>
</comment>
<dbReference type="InterPro" id="IPR003594">
    <property type="entry name" value="HATPase_dom"/>
</dbReference>
<dbReference type="OrthoDB" id="9803176at2"/>
<dbReference type="InterPro" id="IPR002545">
    <property type="entry name" value="CheW-lke_dom"/>
</dbReference>
<dbReference type="EMBL" id="FNID01000013">
    <property type="protein sequence ID" value="SDN19314.1"/>
    <property type="molecule type" value="Genomic_DNA"/>
</dbReference>
<dbReference type="InterPro" id="IPR008207">
    <property type="entry name" value="Sig_transdc_His_kin_Hpt_dom"/>
</dbReference>
<dbReference type="SUPFAM" id="SSF47226">
    <property type="entry name" value="Histidine-containing phosphotransfer domain, HPT domain"/>
    <property type="match status" value="1"/>
</dbReference>
<dbReference type="Gene3D" id="3.30.565.10">
    <property type="entry name" value="Histidine kinase-like ATPase, C-terminal domain"/>
    <property type="match status" value="1"/>
</dbReference>
<dbReference type="Pfam" id="PF07194">
    <property type="entry name" value="P2"/>
    <property type="match status" value="1"/>
</dbReference>